<evidence type="ECO:0000313" key="2">
    <source>
        <dbReference type="Proteomes" id="UP000588586"/>
    </source>
</evidence>
<proteinExistence type="predicted"/>
<reference evidence="1 2" key="1">
    <citation type="submission" date="2020-04" db="EMBL/GenBank/DDBJ databases">
        <title>Knoellia sp. isolate from air conditioner.</title>
        <authorList>
            <person name="Chea S."/>
            <person name="Kim D.-U."/>
        </authorList>
    </citation>
    <scope>NUCLEOTIDE SEQUENCE [LARGE SCALE GENOMIC DNA]</scope>
    <source>
        <strain evidence="1 2">DB2414S</strain>
    </source>
</reference>
<accession>A0A849HJY3</accession>
<dbReference type="Proteomes" id="UP000588586">
    <property type="component" value="Unassembled WGS sequence"/>
</dbReference>
<keyword evidence="2" id="KW-1185">Reference proteome</keyword>
<sequence>MTPIARREYRSVAVHGPWAGADVYVYPDATPPAWHVEIIGHRLDSGEPFSWDQFADNDEDLTTVLEDLGIADAIT</sequence>
<gene>
    <name evidence="1" type="ORF">HJG52_13215</name>
</gene>
<organism evidence="1 2">
    <name type="scientific">Knoellia koreensis</name>
    <dbReference type="NCBI Taxonomy" id="2730921"/>
    <lineage>
        <taxon>Bacteria</taxon>
        <taxon>Bacillati</taxon>
        <taxon>Actinomycetota</taxon>
        <taxon>Actinomycetes</taxon>
        <taxon>Micrococcales</taxon>
        <taxon>Intrasporangiaceae</taxon>
        <taxon>Knoellia</taxon>
    </lineage>
</organism>
<protein>
    <submittedName>
        <fullName evidence="1">Uncharacterized protein</fullName>
    </submittedName>
</protein>
<evidence type="ECO:0000313" key="1">
    <source>
        <dbReference type="EMBL" id="NNM46963.1"/>
    </source>
</evidence>
<dbReference type="RefSeq" id="WP_171243994.1">
    <property type="nucleotide sequence ID" value="NZ_JABEPQ010000002.1"/>
</dbReference>
<comment type="caution">
    <text evidence="1">The sequence shown here is derived from an EMBL/GenBank/DDBJ whole genome shotgun (WGS) entry which is preliminary data.</text>
</comment>
<dbReference type="AlphaFoldDB" id="A0A849HJY3"/>
<dbReference type="EMBL" id="JABEPQ010000002">
    <property type="protein sequence ID" value="NNM46963.1"/>
    <property type="molecule type" value="Genomic_DNA"/>
</dbReference>
<name>A0A849HJY3_9MICO</name>